<sequence length="352" mass="39365">MNLIHKRCFSRLHSQNIIRAIAFPGQGSQFVGMGKELAENFSSARETFERTDEALGYKLSDLIFNGNYNELSNTDIAQPAIVSVGVAAVRALQQETGQEIKDLCSFILGHSIGEYTALVCANSISLEEGVRLVQLRGQEMKKAIKGLDVQMVAIITRSTKLSEISSEVENINALISENSNETNGIFSKSDSVEVATDTQFTLSGTKLAVTFALEHLEENFGDMRIFKLPISVPFHTKILKPAADELEKAFKQITFKQPDVPIVSNYTGKIIESHTEIPKLLALQTYSQVRWYDSIMHLHELYGVDRWLCPGPSSVIFNTIRKTFPKAIIRQLETKQHVLDFAEIIKKQKSVL</sequence>
<proteinExistence type="inferred from homology"/>
<evidence type="ECO:0000256" key="2">
    <source>
        <dbReference type="ARBA" id="ARBA00013258"/>
    </source>
</evidence>
<evidence type="ECO:0000256" key="4">
    <source>
        <dbReference type="ARBA" id="ARBA00023315"/>
    </source>
</evidence>
<dbReference type="Gene3D" id="3.40.366.10">
    <property type="entry name" value="Malonyl-Coenzyme A Acyl Carrier Protein, domain 2"/>
    <property type="match status" value="1"/>
</dbReference>
<dbReference type="EMBL" id="MBFS01003650">
    <property type="protein sequence ID" value="PVU85527.1"/>
    <property type="molecule type" value="Genomic_DNA"/>
</dbReference>
<dbReference type="AlphaFoldDB" id="A0A2T9XZN1"/>
<accession>A0A2T9XZN1</accession>
<dbReference type="STRING" id="133381.A0A2T9XZN1"/>
<feature type="domain" description="Malonyl-CoA:ACP transacylase (MAT)" evidence="6">
    <location>
        <begin position="22"/>
        <end position="330"/>
    </location>
</feature>
<comment type="similarity">
    <text evidence="1">Belongs to the FabD family.</text>
</comment>
<dbReference type="Proteomes" id="UP000245609">
    <property type="component" value="Unassembled WGS sequence"/>
</dbReference>
<evidence type="ECO:0000313" key="8">
    <source>
        <dbReference type="Proteomes" id="UP000245609"/>
    </source>
</evidence>
<keyword evidence="8" id="KW-1185">Reference proteome</keyword>
<dbReference type="SUPFAM" id="SSF52151">
    <property type="entry name" value="FabD/lysophospholipase-like"/>
    <property type="match status" value="1"/>
</dbReference>
<dbReference type="Pfam" id="PF00698">
    <property type="entry name" value="Acyl_transf_1"/>
    <property type="match status" value="1"/>
</dbReference>
<dbReference type="Gene3D" id="3.30.70.250">
    <property type="entry name" value="Malonyl-CoA ACP transacylase, ACP-binding"/>
    <property type="match status" value="1"/>
</dbReference>
<name>A0A2T9XZN1_9FUNG</name>
<evidence type="ECO:0000313" key="7">
    <source>
        <dbReference type="EMBL" id="PVU85527.1"/>
    </source>
</evidence>
<comment type="catalytic activity">
    <reaction evidence="5">
        <text>holo-[ACP] + malonyl-CoA = malonyl-[ACP] + CoA</text>
        <dbReference type="Rhea" id="RHEA:41792"/>
        <dbReference type="Rhea" id="RHEA-COMP:9623"/>
        <dbReference type="Rhea" id="RHEA-COMP:9685"/>
        <dbReference type="ChEBI" id="CHEBI:57287"/>
        <dbReference type="ChEBI" id="CHEBI:57384"/>
        <dbReference type="ChEBI" id="CHEBI:64479"/>
        <dbReference type="ChEBI" id="CHEBI:78449"/>
        <dbReference type="EC" id="2.3.1.39"/>
    </reaction>
</comment>
<organism evidence="7 8">
    <name type="scientific">Smittium megazygosporum</name>
    <dbReference type="NCBI Taxonomy" id="133381"/>
    <lineage>
        <taxon>Eukaryota</taxon>
        <taxon>Fungi</taxon>
        <taxon>Fungi incertae sedis</taxon>
        <taxon>Zoopagomycota</taxon>
        <taxon>Kickxellomycotina</taxon>
        <taxon>Harpellomycetes</taxon>
        <taxon>Harpellales</taxon>
        <taxon>Legeriomycetaceae</taxon>
        <taxon>Smittium</taxon>
    </lineage>
</organism>
<protein>
    <recommendedName>
        <fullName evidence="2">[acyl-carrier-protein] S-malonyltransferase</fullName>
        <ecNumber evidence="2">2.3.1.39</ecNumber>
    </recommendedName>
</protein>
<evidence type="ECO:0000259" key="6">
    <source>
        <dbReference type="SMART" id="SM00827"/>
    </source>
</evidence>
<dbReference type="InterPro" id="IPR014043">
    <property type="entry name" value="Acyl_transferase_dom"/>
</dbReference>
<dbReference type="InterPro" id="IPR001227">
    <property type="entry name" value="Ac_transferase_dom_sf"/>
</dbReference>
<dbReference type="SMART" id="SM00827">
    <property type="entry name" value="PKS_AT"/>
    <property type="match status" value="1"/>
</dbReference>
<dbReference type="GO" id="GO:0006633">
    <property type="term" value="P:fatty acid biosynthetic process"/>
    <property type="evidence" value="ECO:0007669"/>
    <property type="project" value="TreeGrafter"/>
</dbReference>
<comment type="caution">
    <text evidence="7">The sequence shown here is derived from an EMBL/GenBank/DDBJ whole genome shotgun (WGS) entry which is preliminary data.</text>
</comment>
<dbReference type="InterPro" id="IPR024925">
    <property type="entry name" value="Malonyl_CoA-ACP_transAc"/>
</dbReference>
<dbReference type="InterPro" id="IPR016035">
    <property type="entry name" value="Acyl_Trfase/lysoPLipase"/>
</dbReference>
<evidence type="ECO:0000256" key="1">
    <source>
        <dbReference type="ARBA" id="ARBA00008217"/>
    </source>
</evidence>
<dbReference type="InterPro" id="IPR050858">
    <property type="entry name" value="Mal-CoA-ACP_Trans/PKS_FabD"/>
</dbReference>
<dbReference type="PANTHER" id="PTHR42681">
    <property type="entry name" value="MALONYL-COA-ACYL CARRIER PROTEIN TRANSACYLASE, MITOCHONDRIAL"/>
    <property type="match status" value="1"/>
</dbReference>
<dbReference type="OrthoDB" id="541883at2759"/>
<dbReference type="PANTHER" id="PTHR42681:SF1">
    <property type="entry name" value="MALONYL-COA-ACYL CARRIER PROTEIN TRANSACYLASE, MITOCHONDRIAL"/>
    <property type="match status" value="1"/>
</dbReference>
<evidence type="ECO:0000256" key="5">
    <source>
        <dbReference type="ARBA" id="ARBA00048462"/>
    </source>
</evidence>
<dbReference type="PIRSF" id="PIRSF000446">
    <property type="entry name" value="Mct"/>
    <property type="match status" value="1"/>
</dbReference>
<gene>
    <name evidence="7" type="ORF">BB560_006988</name>
</gene>
<keyword evidence="4" id="KW-0012">Acyltransferase</keyword>
<keyword evidence="3" id="KW-0808">Transferase</keyword>
<dbReference type="EC" id="2.3.1.39" evidence="2"/>
<evidence type="ECO:0000256" key="3">
    <source>
        <dbReference type="ARBA" id="ARBA00022679"/>
    </source>
</evidence>
<reference evidence="7 8" key="1">
    <citation type="journal article" date="2018" name="MBio">
        <title>Comparative Genomics Reveals the Core Gene Toolbox for the Fungus-Insect Symbiosis.</title>
        <authorList>
            <person name="Wang Y."/>
            <person name="Stata M."/>
            <person name="Wang W."/>
            <person name="Stajich J.E."/>
            <person name="White M.M."/>
            <person name="Moncalvo J.M."/>
        </authorList>
    </citation>
    <scope>NUCLEOTIDE SEQUENCE [LARGE SCALE GENOMIC DNA]</scope>
    <source>
        <strain evidence="7 8">SC-DP-2</strain>
    </source>
</reference>
<dbReference type="GO" id="GO:0005739">
    <property type="term" value="C:mitochondrion"/>
    <property type="evidence" value="ECO:0007669"/>
    <property type="project" value="TreeGrafter"/>
</dbReference>
<dbReference type="GO" id="GO:0004314">
    <property type="term" value="F:[acyl-carrier-protein] S-malonyltransferase activity"/>
    <property type="evidence" value="ECO:0007669"/>
    <property type="project" value="UniProtKB-EC"/>
</dbReference>